<dbReference type="GeneTree" id="ENSGT01030000234669"/>
<dbReference type="InterPro" id="IPR013320">
    <property type="entry name" value="ConA-like_dom_sf"/>
</dbReference>
<dbReference type="Pfam" id="PF00622">
    <property type="entry name" value="SPRY"/>
    <property type="match status" value="1"/>
</dbReference>
<evidence type="ECO:0000313" key="5">
    <source>
        <dbReference type="Ensembl" id="ENSPMRP00000004735.1"/>
    </source>
</evidence>
<organism evidence="5 6">
    <name type="scientific">Podarcis muralis</name>
    <name type="common">Wall lizard</name>
    <name type="synonym">Lacerta muralis</name>
    <dbReference type="NCBI Taxonomy" id="64176"/>
    <lineage>
        <taxon>Eukaryota</taxon>
        <taxon>Metazoa</taxon>
        <taxon>Chordata</taxon>
        <taxon>Craniata</taxon>
        <taxon>Vertebrata</taxon>
        <taxon>Euteleostomi</taxon>
        <taxon>Lepidosauria</taxon>
        <taxon>Squamata</taxon>
        <taxon>Bifurcata</taxon>
        <taxon>Unidentata</taxon>
        <taxon>Episquamata</taxon>
        <taxon>Laterata</taxon>
        <taxon>Lacertibaenia</taxon>
        <taxon>Lacertidae</taxon>
        <taxon>Podarcis</taxon>
    </lineage>
</organism>
<evidence type="ECO:0000313" key="6">
    <source>
        <dbReference type="Proteomes" id="UP000472272"/>
    </source>
</evidence>
<dbReference type="PRINTS" id="PR01407">
    <property type="entry name" value="BUTYPHLNCDUF"/>
</dbReference>
<dbReference type="PROSITE" id="PS50188">
    <property type="entry name" value="B302_SPRY"/>
    <property type="match status" value="1"/>
</dbReference>
<dbReference type="Gene3D" id="2.60.120.920">
    <property type="match status" value="1"/>
</dbReference>
<dbReference type="AlphaFoldDB" id="A0A670HZT9"/>
<dbReference type="InterPro" id="IPR003877">
    <property type="entry name" value="SPRY_dom"/>
</dbReference>
<dbReference type="PANTHER" id="PTHR24103">
    <property type="entry name" value="E3 UBIQUITIN-PROTEIN LIGASE TRIM"/>
    <property type="match status" value="1"/>
</dbReference>
<dbReference type="InterPro" id="IPR003879">
    <property type="entry name" value="Butyrophylin_SPRY"/>
</dbReference>
<evidence type="ECO:0000256" key="3">
    <source>
        <dbReference type="ARBA" id="ARBA00034460"/>
    </source>
</evidence>
<comment type="function">
    <text evidence="3">Neurotoxin that produces dose-dependent hypolocomotion and hyperalgesia in mice. May directly act on the central nervous system, as it is 6500-fold more potent when administered intracerebroventricularly than intraperitoneal.</text>
</comment>
<evidence type="ECO:0000256" key="2">
    <source>
        <dbReference type="ARBA" id="ARBA00022699"/>
    </source>
</evidence>
<reference evidence="5 6" key="1">
    <citation type="journal article" date="2019" name="Proc. Natl. Acad. Sci. U.S.A.">
        <title>Regulatory changes in pterin and carotenoid genes underlie balanced color polymorphisms in the wall lizard.</title>
        <authorList>
            <person name="Andrade P."/>
            <person name="Pinho C."/>
            <person name="Perez I de Lanuza G."/>
            <person name="Afonso S."/>
            <person name="Brejcha J."/>
            <person name="Rubin C.J."/>
            <person name="Wallerman O."/>
            <person name="Pereira P."/>
            <person name="Sabatino S.J."/>
            <person name="Bellati A."/>
            <person name="Pellitteri-Rosa D."/>
            <person name="Bosakova Z."/>
            <person name="Bunikis I."/>
            <person name="Carretero M.A."/>
            <person name="Feiner N."/>
            <person name="Marsik P."/>
            <person name="Pauperio F."/>
            <person name="Salvi D."/>
            <person name="Soler L."/>
            <person name="While G.M."/>
            <person name="Uller T."/>
            <person name="Font E."/>
            <person name="Andersson L."/>
            <person name="Carneiro M."/>
        </authorList>
    </citation>
    <scope>NUCLEOTIDE SEQUENCE</scope>
</reference>
<dbReference type="SMART" id="SM00449">
    <property type="entry name" value="SPRY"/>
    <property type="match status" value="1"/>
</dbReference>
<dbReference type="Pfam" id="PF13765">
    <property type="entry name" value="PRY"/>
    <property type="match status" value="1"/>
</dbReference>
<keyword evidence="2" id="KW-0528">Neurotoxin</keyword>
<proteinExistence type="inferred from homology"/>
<reference evidence="5" key="3">
    <citation type="submission" date="2025-09" db="UniProtKB">
        <authorList>
            <consortium name="Ensembl"/>
        </authorList>
    </citation>
    <scope>IDENTIFICATION</scope>
</reference>
<comment type="similarity">
    <text evidence="1">Belongs to the ohanin/vespryn family.</text>
</comment>
<keyword evidence="2" id="KW-0800">Toxin</keyword>
<protein>
    <recommendedName>
        <fullName evidence="4">B30.2/SPRY domain-containing protein</fullName>
    </recommendedName>
</protein>
<dbReference type="Ensembl" id="ENSPMRT00000005047.1">
    <property type="protein sequence ID" value="ENSPMRP00000004735.1"/>
    <property type="gene ID" value="ENSPMRG00000003239.1"/>
</dbReference>
<feature type="domain" description="B30.2/SPRY" evidence="4">
    <location>
        <begin position="114"/>
        <end position="309"/>
    </location>
</feature>
<dbReference type="SUPFAM" id="SSF49899">
    <property type="entry name" value="Concanavalin A-like lectins/glucanases"/>
    <property type="match status" value="1"/>
</dbReference>
<keyword evidence="6" id="KW-1185">Reference proteome</keyword>
<dbReference type="Proteomes" id="UP000472272">
    <property type="component" value="Chromosome 2"/>
</dbReference>
<evidence type="ECO:0000256" key="1">
    <source>
        <dbReference type="ARBA" id="ARBA00009651"/>
    </source>
</evidence>
<accession>A0A670HZT9</accession>
<dbReference type="FunFam" id="2.60.120.920:FF:000004">
    <property type="entry name" value="Butyrophilin subfamily 1 member A1"/>
    <property type="match status" value="1"/>
</dbReference>
<name>A0A670HZT9_PODMU</name>
<dbReference type="InterPro" id="IPR043136">
    <property type="entry name" value="B30.2/SPRY_sf"/>
</dbReference>
<dbReference type="InterPro" id="IPR006574">
    <property type="entry name" value="PRY"/>
</dbReference>
<dbReference type="SMART" id="SM00589">
    <property type="entry name" value="PRY"/>
    <property type="match status" value="1"/>
</dbReference>
<sequence>MVTAARQVIASNWKNAEELGVNQWRKKLNNIIILEYLTVKIHRRKGFKVSEKEEDWFEKTLNYLGRFIVGKSWKEERRIPVLHATQENLADLRWFVIPGMFYVSRCLSVSQTDSASPSLFLFSPPPSHLTTADIIMDPDTAHPLLILSEGGKKVERGNKQQELPDNIERFNKLTSVLGCEGFTAGRHFWEVVLGGEGLWALGVARKSVRRKGFFPFSPEKGFWAVGKINHGYCVLNPPDYVPLSGEPERIRVTLDYQGKQVSFFNAETGALIYTFLGASFSDETLLPVATCIPELWDSQPHITNMLKSS</sequence>
<evidence type="ECO:0000259" key="4">
    <source>
        <dbReference type="PROSITE" id="PS50188"/>
    </source>
</evidence>
<dbReference type="InterPro" id="IPR050143">
    <property type="entry name" value="TRIM/RBCC"/>
</dbReference>
<dbReference type="InterPro" id="IPR001870">
    <property type="entry name" value="B30.2/SPRY"/>
</dbReference>
<reference evidence="5" key="2">
    <citation type="submission" date="2025-08" db="UniProtKB">
        <authorList>
            <consortium name="Ensembl"/>
        </authorList>
    </citation>
    <scope>IDENTIFICATION</scope>
</reference>